<evidence type="ECO:0000313" key="1">
    <source>
        <dbReference type="EMBL" id="KAL3115310.1"/>
    </source>
</evidence>
<keyword evidence="2" id="KW-1185">Reference proteome</keyword>
<organism evidence="1 2">
    <name type="scientific">Heterodera trifolii</name>
    <dbReference type="NCBI Taxonomy" id="157864"/>
    <lineage>
        <taxon>Eukaryota</taxon>
        <taxon>Metazoa</taxon>
        <taxon>Ecdysozoa</taxon>
        <taxon>Nematoda</taxon>
        <taxon>Chromadorea</taxon>
        <taxon>Rhabditida</taxon>
        <taxon>Tylenchina</taxon>
        <taxon>Tylenchomorpha</taxon>
        <taxon>Tylenchoidea</taxon>
        <taxon>Heteroderidae</taxon>
        <taxon>Heteroderinae</taxon>
        <taxon>Heterodera</taxon>
    </lineage>
</organism>
<dbReference type="Proteomes" id="UP001620626">
    <property type="component" value="Unassembled WGS sequence"/>
</dbReference>
<sequence length="109" mass="12722">MVEPRHRSPALLIAGTPQPGKFKEQQQVQGQVRERIKGKMGWRMDERWREILMKRRILSHPCTCFFSQTAVRYFLPMLICPLAEVFLHPLLFLSLRSGSQTNAQQGKEE</sequence>
<comment type="caution">
    <text evidence="1">The sequence shown here is derived from an EMBL/GenBank/DDBJ whole genome shotgun (WGS) entry which is preliminary data.</text>
</comment>
<protein>
    <submittedName>
        <fullName evidence="1">Uncharacterized protein</fullName>
    </submittedName>
</protein>
<evidence type="ECO:0000313" key="2">
    <source>
        <dbReference type="Proteomes" id="UP001620626"/>
    </source>
</evidence>
<name>A0ABD2LJ99_9BILA</name>
<dbReference type="EMBL" id="JBICBT010000385">
    <property type="protein sequence ID" value="KAL3115310.1"/>
    <property type="molecule type" value="Genomic_DNA"/>
</dbReference>
<proteinExistence type="predicted"/>
<reference evidence="1 2" key="1">
    <citation type="submission" date="2024-10" db="EMBL/GenBank/DDBJ databases">
        <authorList>
            <person name="Kim D."/>
        </authorList>
    </citation>
    <scope>NUCLEOTIDE SEQUENCE [LARGE SCALE GENOMIC DNA]</scope>
    <source>
        <strain evidence="1">BH-2024</strain>
    </source>
</reference>
<accession>A0ABD2LJ99</accession>
<dbReference type="AlphaFoldDB" id="A0ABD2LJ99"/>
<gene>
    <name evidence="1" type="ORF">niasHT_011659</name>
</gene>